<reference evidence="3 4" key="1">
    <citation type="submission" date="2023-07" db="EMBL/GenBank/DDBJ databases">
        <title>Sorghum-associated microbial communities from plants grown in Nebraska, USA.</title>
        <authorList>
            <person name="Schachtman D."/>
        </authorList>
    </citation>
    <scope>NUCLEOTIDE SEQUENCE [LARGE SCALE GENOMIC DNA]</scope>
    <source>
        <strain evidence="3 4">584</strain>
    </source>
</reference>
<dbReference type="CDD" id="cd00408">
    <property type="entry name" value="DHDPS-like"/>
    <property type="match status" value="1"/>
</dbReference>
<name>A0ABU1JYE3_9PROT</name>
<protein>
    <submittedName>
        <fullName evidence="3">4-hydroxy-tetrahydrodipicolinate synthase</fullName>
        <ecNumber evidence="3">4.3.3.7</ecNumber>
    </submittedName>
</protein>
<evidence type="ECO:0000256" key="1">
    <source>
        <dbReference type="ARBA" id="ARBA00023239"/>
    </source>
</evidence>
<dbReference type="SUPFAM" id="SSF51569">
    <property type="entry name" value="Aldolase"/>
    <property type="match status" value="1"/>
</dbReference>
<dbReference type="EMBL" id="JAVDPW010000011">
    <property type="protein sequence ID" value="MDR6293318.1"/>
    <property type="molecule type" value="Genomic_DNA"/>
</dbReference>
<comment type="similarity">
    <text evidence="2">Belongs to the DapA family.</text>
</comment>
<dbReference type="PANTHER" id="PTHR12128:SF67">
    <property type="entry name" value="BLR3884 PROTEIN"/>
    <property type="match status" value="1"/>
</dbReference>
<proteinExistence type="inferred from homology"/>
<dbReference type="Proteomes" id="UP001262410">
    <property type="component" value="Unassembled WGS sequence"/>
</dbReference>
<dbReference type="Gene3D" id="3.20.20.70">
    <property type="entry name" value="Aldolase class I"/>
    <property type="match status" value="1"/>
</dbReference>
<dbReference type="InterPro" id="IPR002220">
    <property type="entry name" value="DapA-like"/>
</dbReference>
<dbReference type="GO" id="GO:0008840">
    <property type="term" value="F:4-hydroxy-tetrahydrodipicolinate synthase activity"/>
    <property type="evidence" value="ECO:0007669"/>
    <property type="project" value="UniProtKB-EC"/>
</dbReference>
<comment type="caution">
    <text evidence="3">The sequence shown here is derived from an EMBL/GenBank/DDBJ whole genome shotgun (WGS) entry which is preliminary data.</text>
</comment>
<keyword evidence="1 2" id="KW-0456">Lyase</keyword>
<keyword evidence="4" id="KW-1185">Reference proteome</keyword>
<dbReference type="EC" id="4.3.3.7" evidence="3"/>
<sequence length="303" mass="31502">MPRLTGVIAAAATPLRDDLTIDLDRLIAHCHWLLVEGGCDAVNLLGTTGEATSFSVEQRLAAMKAVAEAGLPLHRFMVGTGASALEDAVRLTGTAKALGFAGALLLPPFYYKGIDDESLGAYVDTVIGKVGADGLGLYLYHIPQNTGVPWPIEVVSRLAERHPGTLAGLKDSSGDIAYSTDLAKRVPGIAVFPSSEATLGLAKARGFAGCISATTNVTGPLARIAFHQAGSPEAEAAVAAAGALRAALSSVTLVAAVKDTLAEIHGDAAWRRLHPPLRALTEAERQTLRAALAKTEYARIHSV</sequence>
<dbReference type="Pfam" id="PF00701">
    <property type="entry name" value="DHDPS"/>
    <property type="match status" value="1"/>
</dbReference>
<gene>
    <name evidence="3" type="ORF">E9232_005868</name>
</gene>
<accession>A0ABU1JYE3</accession>
<dbReference type="PANTHER" id="PTHR12128">
    <property type="entry name" value="DIHYDRODIPICOLINATE SYNTHASE"/>
    <property type="match status" value="1"/>
</dbReference>
<evidence type="ECO:0000256" key="2">
    <source>
        <dbReference type="PIRNR" id="PIRNR001365"/>
    </source>
</evidence>
<dbReference type="PRINTS" id="PR00146">
    <property type="entry name" value="DHPICSNTHASE"/>
</dbReference>
<dbReference type="PIRSF" id="PIRSF001365">
    <property type="entry name" value="DHDPS"/>
    <property type="match status" value="1"/>
</dbReference>
<organism evidence="3 4">
    <name type="scientific">Inquilinus ginsengisoli</name>
    <dbReference type="NCBI Taxonomy" id="363840"/>
    <lineage>
        <taxon>Bacteria</taxon>
        <taxon>Pseudomonadati</taxon>
        <taxon>Pseudomonadota</taxon>
        <taxon>Alphaproteobacteria</taxon>
        <taxon>Rhodospirillales</taxon>
        <taxon>Rhodospirillaceae</taxon>
        <taxon>Inquilinus</taxon>
    </lineage>
</organism>
<dbReference type="InterPro" id="IPR013785">
    <property type="entry name" value="Aldolase_TIM"/>
</dbReference>
<evidence type="ECO:0000313" key="4">
    <source>
        <dbReference type="Proteomes" id="UP001262410"/>
    </source>
</evidence>
<dbReference type="SMART" id="SM01130">
    <property type="entry name" value="DHDPS"/>
    <property type="match status" value="1"/>
</dbReference>
<dbReference type="RefSeq" id="WP_309800202.1">
    <property type="nucleotide sequence ID" value="NZ_JAVDPW010000011.1"/>
</dbReference>
<evidence type="ECO:0000313" key="3">
    <source>
        <dbReference type="EMBL" id="MDR6293318.1"/>
    </source>
</evidence>